<dbReference type="PaxDb" id="3827-XP_004486666.1"/>
<dbReference type="Proteomes" id="UP000087171">
    <property type="component" value="Chromosome Ca1"/>
</dbReference>
<evidence type="ECO:0000313" key="3">
    <source>
        <dbReference type="RefSeq" id="XP_027189638.1"/>
    </source>
</evidence>
<accession>A0A1S2XDP2</accession>
<dbReference type="Pfam" id="PF14559">
    <property type="entry name" value="TPR_19"/>
    <property type="match status" value="1"/>
</dbReference>
<dbReference type="InterPro" id="IPR011990">
    <property type="entry name" value="TPR-like_helical_dom_sf"/>
</dbReference>
<keyword evidence="1" id="KW-1185">Reference proteome</keyword>
<dbReference type="eggNOG" id="ENOG502QVY8">
    <property type="taxonomic scope" value="Eukaryota"/>
</dbReference>
<dbReference type="PANTHER" id="PTHR26312">
    <property type="entry name" value="TETRATRICOPEPTIDE REPEAT PROTEIN 5"/>
    <property type="match status" value="1"/>
</dbReference>
<dbReference type="AlphaFoldDB" id="A0A1S2XDP2"/>
<dbReference type="RefSeq" id="XP_027189638.1">
    <property type="nucleotide sequence ID" value="XM_027333837.1"/>
</dbReference>
<reference evidence="1" key="1">
    <citation type="journal article" date="2013" name="Nat. Biotechnol.">
        <title>Draft genome sequence of chickpea (Cicer arietinum) provides a resource for trait improvement.</title>
        <authorList>
            <person name="Varshney R.K."/>
            <person name="Song C."/>
            <person name="Saxena R.K."/>
            <person name="Azam S."/>
            <person name="Yu S."/>
            <person name="Sharpe A.G."/>
            <person name="Cannon S."/>
            <person name="Baek J."/>
            <person name="Rosen B.D."/>
            <person name="Tar'an B."/>
            <person name="Millan T."/>
            <person name="Zhang X."/>
            <person name="Ramsay L.D."/>
            <person name="Iwata A."/>
            <person name="Wang Y."/>
            <person name="Nelson W."/>
            <person name="Farmer A.D."/>
            <person name="Gaur P.M."/>
            <person name="Soderlund C."/>
            <person name="Penmetsa R.V."/>
            <person name="Xu C."/>
            <person name="Bharti A.K."/>
            <person name="He W."/>
            <person name="Winter P."/>
            <person name="Zhao S."/>
            <person name="Hane J.K."/>
            <person name="Carrasquilla-Garcia N."/>
            <person name="Condie J.A."/>
            <person name="Upadhyaya H.D."/>
            <person name="Luo M.C."/>
            <person name="Thudi M."/>
            <person name="Gowda C.L."/>
            <person name="Singh N.P."/>
            <person name="Lichtenzveig J."/>
            <person name="Gali K.K."/>
            <person name="Rubio J."/>
            <person name="Nadarajan N."/>
            <person name="Dolezel J."/>
            <person name="Bansal K.C."/>
            <person name="Xu X."/>
            <person name="Edwards D."/>
            <person name="Zhang G."/>
            <person name="Kahl G."/>
            <person name="Gil J."/>
            <person name="Singh K.B."/>
            <person name="Datta S.K."/>
            <person name="Jackson S.A."/>
            <person name="Wang J."/>
            <person name="Cook D.R."/>
        </authorList>
    </citation>
    <scope>NUCLEOTIDE SEQUENCE [LARGE SCALE GENOMIC DNA]</scope>
    <source>
        <strain evidence="1">cv. CDC Frontier</strain>
    </source>
</reference>
<protein>
    <submittedName>
        <fullName evidence="2 3">Uncharacterized protein LOC101513086</fullName>
    </submittedName>
</protein>
<sequence length="339" mass="38097">MFVPSLLFSSFTHSLFYSLLFSITHSLSLNSLSILSHLPLHAPKNMLLRSYSSPILSSFLPHSMESSNEQQLNRHLHRTLTTPKHNLPYKKHHSQTPSTHSNILKHHHHEIIVEEEEQKTEQKFYKKKTTPSIRELFSSSGLDKQVLDGGVGRKVGKMQTLVMGDGGMGCDGGRICGGCNGNGRDSGGGNGNGNGNGWENNNYGRDETDAYYHNMIQANPNNALLLGNYAKFLFKVRGNYGKAEEYLERAILVNPEDSDILSLYADLIWKTEKNADRAELYFDRAIKSDPDDCYVLASYAKFLWDVEEDEENDFQHKNHTYSSHLFQGSNGLSHVTAAS</sequence>
<dbReference type="GeneID" id="101513086"/>
<organism evidence="1 2">
    <name type="scientific">Cicer arietinum</name>
    <name type="common">Chickpea</name>
    <name type="synonym">Garbanzo</name>
    <dbReference type="NCBI Taxonomy" id="3827"/>
    <lineage>
        <taxon>Eukaryota</taxon>
        <taxon>Viridiplantae</taxon>
        <taxon>Streptophyta</taxon>
        <taxon>Embryophyta</taxon>
        <taxon>Tracheophyta</taxon>
        <taxon>Spermatophyta</taxon>
        <taxon>Magnoliopsida</taxon>
        <taxon>eudicotyledons</taxon>
        <taxon>Gunneridae</taxon>
        <taxon>Pentapetalae</taxon>
        <taxon>rosids</taxon>
        <taxon>fabids</taxon>
        <taxon>Fabales</taxon>
        <taxon>Fabaceae</taxon>
        <taxon>Papilionoideae</taxon>
        <taxon>50 kb inversion clade</taxon>
        <taxon>NPAAA clade</taxon>
        <taxon>Hologalegina</taxon>
        <taxon>IRL clade</taxon>
        <taxon>Cicereae</taxon>
        <taxon>Cicer</taxon>
    </lineage>
</organism>
<gene>
    <name evidence="2 3" type="primary">LOC101513086</name>
</gene>
<dbReference type="KEGG" id="cam:101513086"/>
<dbReference type="Gene3D" id="1.25.40.10">
    <property type="entry name" value="Tetratricopeptide repeat domain"/>
    <property type="match status" value="1"/>
</dbReference>
<proteinExistence type="predicted"/>
<evidence type="ECO:0000313" key="2">
    <source>
        <dbReference type="RefSeq" id="XP_004486666.2"/>
    </source>
</evidence>
<dbReference type="SUPFAM" id="SSF48452">
    <property type="entry name" value="TPR-like"/>
    <property type="match status" value="1"/>
</dbReference>
<dbReference type="PANTHER" id="PTHR26312:SF215">
    <property type="entry name" value="TPR REPEAT PROTEIN"/>
    <property type="match status" value="1"/>
</dbReference>
<evidence type="ECO:0000313" key="1">
    <source>
        <dbReference type="Proteomes" id="UP000087171"/>
    </source>
</evidence>
<reference evidence="2 3" key="2">
    <citation type="submission" date="2025-04" db="UniProtKB">
        <authorList>
            <consortium name="RefSeq"/>
        </authorList>
    </citation>
    <scope>IDENTIFICATION</scope>
    <source>
        <tissue evidence="2 3">Etiolated seedlings</tissue>
    </source>
</reference>
<dbReference type="RefSeq" id="XP_004486666.2">
    <property type="nucleotide sequence ID" value="XM_004486609.3"/>
</dbReference>
<dbReference type="OrthoDB" id="439046at2759"/>
<name>A0A1S2XDP2_CICAR</name>